<proteinExistence type="inferred from homology"/>
<dbReference type="PROSITE" id="PS51349">
    <property type="entry name" value="FMN_HYDROXY_ACID_DH_2"/>
    <property type="match status" value="1"/>
</dbReference>
<dbReference type="InterPro" id="IPR012133">
    <property type="entry name" value="Alpha-hydoxy_acid_DH_FMN"/>
</dbReference>
<organism evidence="15 16">
    <name type="scientific">Brassica campestris</name>
    <name type="common">Field mustard</name>
    <dbReference type="NCBI Taxonomy" id="3711"/>
    <lineage>
        <taxon>Eukaryota</taxon>
        <taxon>Viridiplantae</taxon>
        <taxon>Streptophyta</taxon>
        <taxon>Embryophyta</taxon>
        <taxon>Tracheophyta</taxon>
        <taxon>Spermatophyta</taxon>
        <taxon>Magnoliopsida</taxon>
        <taxon>eudicotyledons</taxon>
        <taxon>Gunneridae</taxon>
        <taxon>Pentapetalae</taxon>
        <taxon>rosids</taxon>
        <taxon>malvids</taxon>
        <taxon>Brassicales</taxon>
        <taxon>Brassicaceae</taxon>
        <taxon>Brassiceae</taxon>
        <taxon>Brassica</taxon>
    </lineage>
</organism>
<evidence type="ECO:0000256" key="9">
    <source>
        <dbReference type="ARBA" id="ARBA00023002"/>
    </source>
</evidence>
<dbReference type="InterPro" id="IPR037396">
    <property type="entry name" value="FMN_HAD"/>
</dbReference>
<dbReference type="PANTHER" id="PTHR10578">
    <property type="entry name" value="S -2-HYDROXY-ACID OXIDASE-RELATED"/>
    <property type="match status" value="1"/>
</dbReference>
<evidence type="ECO:0000256" key="12">
    <source>
        <dbReference type="ARBA" id="ARBA00024042"/>
    </source>
</evidence>
<evidence type="ECO:0000256" key="5">
    <source>
        <dbReference type="ARBA" id="ARBA00013087"/>
    </source>
</evidence>
<dbReference type="InterPro" id="IPR000262">
    <property type="entry name" value="FMN-dep_DH"/>
</dbReference>
<evidence type="ECO:0000313" key="15">
    <source>
        <dbReference type="EMBL" id="RID80531.1"/>
    </source>
</evidence>
<comment type="similarity">
    <text evidence="12">Belongs to the FMN-dependent alpha-hydroxy acid dehydrogenase family.</text>
</comment>
<evidence type="ECO:0000256" key="8">
    <source>
        <dbReference type="ARBA" id="ARBA00022643"/>
    </source>
</evidence>
<evidence type="ECO:0000256" key="6">
    <source>
        <dbReference type="ARBA" id="ARBA00022594"/>
    </source>
</evidence>
<dbReference type="GO" id="GO:0009854">
    <property type="term" value="P:oxidative photosynthetic carbon pathway"/>
    <property type="evidence" value="ECO:0007669"/>
    <property type="project" value="UniProtKB-KW"/>
</dbReference>
<evidence type="ECO:0000256" key="13">
    <source>
        <dbReference type="ARBA" id="ARBA00036241"/>
    </source>
</evidence>
<accession>A0A398AS97</accession>
<evidence type="ECO:0000256" key="3">
    <source>
        <dbReference type="ARBA" id="ARBA00004923"/>
    </source>
</evidence>
<gene>
    <name evidence="15" type="ORF">BRARA_A03191</name>
</gene>
<dbReference type="InterPro" id="IPR013785">
    <property type="entry name" value="Aldolase_TIM"/>
</dbReference>
<dbReference type="GO" id="GO:0005777">
    <property type="term" value="C:peroxisome"/>
    <property type="evidence" value="ECO:0007669"/>
    <property type="project" value="UniProtKB-SubCell"/>
</dbReference>
<dbReference type="Proteomes" id="UP000264353">
    <property type="component" value="Chromosome A1"/>
</dbReference>
<keyword evidence="6" id="KW-0323">Glycolate pathway</keyword>
<comment type="catalytic activity">
    <reaction evidence="13">
        <text>glycolate + O2 = glyoxylate + H2O2</text>
        <dbReference type="Rhea" id="RHEA:25311"/>
        <dbReference type="ChEBI" id="CHEBI:15379"/>
        <dbReference type="ChEBI" id="CHEBI:16240"/>
        <dbReference type="ChEBI" id="CHEBI:29805"/>
        <dbReference type="ChEBI" id="CHEBI:36655"/>
        <dbReference type="EC" id="1.1.3.15"/>
    </reaction>
    <physiologicalReaction direction="left-to-right" evidence="13">
        <dbReference type="Rhea" id="RHEA:25312"/>
    </physiologicalReaction>
</comment>
<dbReference type="FunFam" id="3.20.20.70:FF:000063">
    <property type="entry name" value="peroxisomal (S)-2-hydroxy-acid oxidase GLO1"/>
    <property type="match status" value="1"/>
</dbReference>
<evidence type="ECO:0000256" key="4">
    <source>
        <dbReference type="ARBA" id="ARBA00011881"/>
    </source>
</evidence>
<keyword evidence="11" id="KW-0601">Photorespiration</keyword>
<evidence type="ECO:0000256" key="10">
    <source>
        <dbReference type="ARBA" id="ARBA00023140"/>
    </source>
</evidence>
<dbReference type="GO" id="GO:0050665">
    <property type="term" value="P:hydrogen peroxide biosynthetic process"/>
    <property type="evidence" value="ECO:0007669"/>
    <property type="project" value="UniProtKB-ARBA"/>
</dbReference>
<dbReference type="Gene3D" id="3.20.20.70">
    <property type="entry name" value="Aldolase class I"/>
    <property type="match status" value="2"/>
</dbReference>
<comment type="cofactor">
    <cofactor evidence="1">
        <name>FMN</name>
        <dbReference type="ChEBI" id="CHEBI:58210"/>
    </cofactor>
</comment>
<evidence type="ECO:0000259" key="14">
    <source>
        <dbReference type="PROSITE" id="PS51349"/>
    </source>
</evidence>
<dbReference type="CDD" id="cd02809">
    <property type="entry name" value="alpha_hydroxyacid_oxid_FMN"/>
    <property type="match status" value="1"/>
</dbReference>
<comment type="subunit">
    <text evidence="4">Homotetramer.</text>
</comment>
<dbReference type="SUPFAM" id="SSF51395">
    <property type="entry name" value="FMN-linked oxidoreductases"/>
    <property type="match status" value="2"/>
</dbReference>
<reference evidence="15 16" key="1">
    <citation type="submission" date="2018-06" db="EMBL/GenBank/DDBJ databases">
        <title>WGS assembly of Brassica rapa FPsc.</title>
        <authorList>
            <person name="Bowman J."/>
            <person name="Kohchi T."/>
            <person name="Yamato K."/>
            <person name="Jenkins J."/>
            <person name="Shu S."/>
            <person name="Ishizaki K."/>
            <person name="Yamaoka S."/>
            <person name="Nishihama R."/>
            <person name="Nakamura Y."/>
            <person name="Berger F."/>
            <person name="Adam C."/>
            <person name="Aki S."/>
            <person name="Althoff F."/>
            <person name="Araki T."/>
            <person name="Arteaga-Vazquez M."/>
            <person name="Balasubrmanian S."/>
            <person name="Bauer D."/>
            <person name="Boehm C."/>
            <person name="Briginshaw L."/>
            <person name="Caballero-Perez J."/>
            <person name="Catarino B."/>
            <person name="Chen F."/>
            <person name="Chiyoda S."/>
            <person name="Chovatia M."/>
            <person name="Davies K."/>
            <person name="Delmans M."/>
            <person name="Demura T."/>
            <person name="Dierschke T."/>
            <person name="Dolan L."/>
            <person name="Dorantes-Acosta A."/>
            <person name="Eklund D."/>
            <person name="Florent S."/>
            <person name="Flores-Sandoval E."/>
            <person name="Fujiyama A."/>
            <person name="Fukuzawa H."/>
            <person name="Galik B."/>
            <person name="Grimanelli D."/>
            <person name="Grimwood J."/>
            <person name="Grossniklaus U."/>
            <person name="Hamada T."/>
            <person name="Haseloff J."/>
            <person name="Hetherington A."/>
            <person name="Higo A."/>
            <person name="Hirakawa Y."/>
            <person name="Hundley H."/>
            <person name="Ikeda Y."/>
            <person name="Inoue K."/>
            <person name="Inoue S."/>
            <person name="Ishida S."/>
            <person name="Jia Q."/>
            <person name="Kakita M."/>
            <person name="Kanazawa T."/>
            <person name="Kawai Y."/>
            <person name="Kawashima T."/>
            <person name="Kennedy M."/>
            <person name="Kinose K."/>
            <person name="Kinoshita T."/>
            <person name="Kohara Y."/>
            <person name="Koide E."/>
            <person name="Komatsu K."/>
            <person name="Kopischke S."/>
            <person name="Kubo M."/>
            <person name="Kyozuka J."/>
            <person name="Lagercrantz U."/>
            <person name="Lin S."/>
            <person name="Lindquist E."/>
            <person name="Lipzen A."/>
            <person name="Lu C."/>
            <person name="Luna E."/>
            <person name="Martienssen R."/>
            <person name="Minamino N."/>
            <person name="Mizutani M."/>
            <person name="Mizutani M."/>
            <person name="Mochizuki N."/>
            <person name="Monte I."/>
            <person name="Mosher R."/>
            <person name="Nagasaki H."/>
            <person name="Nakagami H."/>
            <person name="Naramoto S."/>
            <person name="Nishitani K."/>
            <person name="Ohtani M."/>
            <person name="Okamoto T."/>
            <person name="Okumura M."/>
            <person name="Phillips J."/>
            <person name="Pollak B."/>
            <person name="Reinders A."/>
            <person name="Roevekamp M."/>
            <person name="Sano R."/>
            <person name="Sawa S."/>
            <person name="Schmid M."/>
            <person name="Shirakawa M."/>
            <person name="Solano R."/>
            <person name="Spunde A."/>
            <person name="Suetsugu N."/>
            <person name="Sugano S."/>
            <person name="Sugiyama A."/>
            <person name="Sun R."/>
            <person name="Suzuki Y."/>
            <person name="Takenaka M."/>
            <person name="Takezawa D."/>
            <person name="Tomogane H."/>
            <person name="Tsuzuki M."/>
            <person name="Ueda T."/>
            <person name="Umeda M."/>
            <person name="Ward J."/>
            <person name="Watanabe Y."/>
            <person name="Yazaki K."/>
            <person name="Yokoyama R."/>
            <person name="Yoshitake Y."/>
            <person name="Yotsui I."/>
            <person name="Zachgo S."/>
            <person name="Schmutz J."/>
        </authorList>
    </citation>
    <scope>NUCLEOTIDE SEQUENCE [LARGE SCALE GENOMIC DNA]</scope>
    <source>
        <strain evidence="16">cv. B-3</strain>
    </source>
</reference>
<dbReference type="PANTHER" id="PTHR10578:SF135">
    <property type="entry name" value="(S)-2-HYDROXY-ACID OXIDASE"/>
    <property type="match status" value="1"/>
</dbReference>
<sequence length="477" mass="52715">MYTNRTSSGFRQSQACRFLSRVFLQERTVSYHLTNKCLLHLSFMRILDEINYYYPIAARIAIQAGAAGIIVSNHGARQLDYVPATISALEEVSLPLTTPSSLSREAQFGKMEITNVTEYEAIAKEKLPKMVYDYYASGAEDQWTLQENRNAFARILFRPRILIDVSKIDMTTTILGFKISMPIMVAPTAMQKMAHPEGEYATARAASAAGTIMTLSSWATSSVEEVASTGPGIRFFQLYVYKNRKVVEQLVRRAERAGFKAIALTVDTPRLGRRESDIKNRFTLPPNLTLKNFEGLDLGKMDEANDSGLASYVAGQIDRTLSWKDVQWLQTITSMPILVKGVITGEDARIAIQAGAAGIIVSNHGARQLDYVPATISALEEVVKATQGRIPVFLDGGVRRGTDVFKALALGASGIFIGRPVVFSLAAEGEAGVRKVLQMLRDEFELTMALSGCRSLKEITRNHITTEWDTPRPSARL</sequence>
<name>A0A398AS97_BRACM</name>
<feature type="domain" description="FMN hydroxy acid dehydrogenase" evidence="14">
    <location>
        <begin position="108"/>
        <end position="469"/>
    </location>
</feature>
<dbReference type="GO" id="GO:0042742">
    <property type="term" value="P:defense response to bacterium"/>
    <property type="evidence" value="ECO:0007669"/>
    <property type="project" value="UniProtKB-ARBA"/>
</dbReference>
<dbReference type="AlphaFoldDB" id="A0A398AS97"/>
<evidence type="ECO:0000256" key="2">
    <source>
        <dbReference type="ARBA" id="ARBA00004275"/>
    </source>
</evidence>
<keyword evidence="9" id="KW-0560">Oxidoreductase</keyword>
<evidence type="ECO:0000256" key="11">
    <source>
        <dbReference type="ARBA" id="ARBA00023238"/>
    </source>
</evidence>
<evidence type="ECO:0000313" key="16">
    <source>
        <dbReference type="Proteomes" id="UP000264353"/>
    </source>
</evidence>
<evidence type="ECO:0000256" key="7">
    <source>
        <dbReference type="ARBA" id="ARBA00022630"/>
    </source>
</evidence>
<dbReference type="GO" id="GO:0010181">
    <property type="term" value="F:FMN binding"/>
    <property type="evidence" value="ECO:0007669"/>
    <property type="project" value="InterPro"/>
</dbReference>
<dbReference type="InterPro" id="IPR008259">
    <property type="entry name" value="FMN_hydac_DH_AS"/>
</dbReference>
<dbReference type="EC" id="1.1.3.15" evidence="5"/>
<keyword evidence="10" id="KW-0576">Peroxisome</keyword>
<comment type="pathway">
    <text evidence="3">Photosynthesis; photorespiration; glycine from 2-phosphoglycolate: step 2/3.</text>
</comment>
<comment type="subcellular location">
    <subcellularLocation>
        <location evidence="2">Peroxisome</location>
    </subcellularLocation>
</comment>
<dbReference type="Pfam" id="PF01070">
    <property type="entry name" value="FMN_dh"/>
    <property type="match status" value="2"/>
</dbReference>
<dbReference type="EMBL" id="CM010628">
    <property type="protein sequence ID" value="RID80531.1"/>
    <property type="molecule type" value="Genomic_DNA"/>
</dbReference>
<dbReference type="GO" id="GO:0003973">
    <property type="term" value="F:(S)-2-hydroxy-acid oxidase activity"/>
    <property type="evidence" value="ECO:0007669"/>
    <property type="project" value="UniProtKB-EC"/>
</dbReference>
<evidence type="ECO:0000256" key="1">
    <source>
        <dbReference type="ARBA" id="ARBA00001917"/>
    </source>
</evidence>
<protein>
    <recommendedName>
        <fullName evidence="5">(S)-2-hydroxy-acid oxidase</fullName>
        <ecNumber evidence="5">1.1.3.15</ecNumber>
    </recommendedName>
</protein>
<keyword evidence="8" id="KW-0288">FMN</keyword>
<dbReference type="PROSITE" id="PS00557">
    <property type="entry name" value="FMN_HYDROXY_ACID_DH_1"/>
    <property type="match status" value="2"/>
</dbReference>
<keyword evidence="7" id="KW-0285">Flavoprotein</keyword>